<keyword evidence="2" id="KW-1185">Reference proteome</keyword>
<accession>A0A329SBG0</accession>
<sequence length="69" mass="7289">MYARPPAPSGMCADIPCPSDIIDYDVDLPLEVDGPGVPLSFKVLDVPITLGELTLMALKRDCGRLGVGC</sequence>
<dbReference type="OrthoDB" id="10459143at2759"/>
<gene>
    <name evidence="1" type="ORF">PC110_g9567</name>
</gene>
<protein>
    <submittedName>
        <fullName evidence="1">Uncharacterized protein</fullName>
    </submittedName>
</protein>
<comment type="caution">
    <text evidence="1">The sequence shown here is derived from an EMBL/GenBank/DDBJ whole genome shotgun (WGS) entry which is preliminary data.</text>
</comment>
<evidence type="ECO:0000313" key="2">
    <source>
        <dbReference type="Proteomes" id="UP000251314"/>
    </source>
</evidence>
<reference evidence="1 2" key="1">
    <citation type="submission" date="2018-01" db="EMBL/GenBank/DDBJ databases">
        <title>Draft genome of the strawberry crown rot pathogen Phytophthora cactorum.</title>
        <authorList>
            <person name="Armitage A.D."/>
            <person name="Lysoe E."/>
            <person name="Nellist C.F."/>
            <person name="Harrison R.J."/>
            <person name="Brurberg M.B."/>
        </authorList>
    </citation>
    <scope>NUCLEOTIDE SEQUENCE [LARGE SCALE GENOMIC DNA]</scope>
    <source>
        <strain evidence="1 2">10300</strain>
    </source>
</reference>
<dbReference type="EMBL" id="MJFZ01000212">
    <property type="protein sequence ID" value="RAW34135.1"/>
    <property type="molecule type" value="Genomic_DNA"/>
</dbReference>
<proteinExistence type="predicted"/>
<name>A0A329SBG0_9STRA</name>
<organism evidence="1 2">
    <name type="scientific">Phytophthora cactorum</name>
    <dbReference type="NCBI Taxonomy" id="29920"/>
    <lineage>
        <taxon>Eukaryota</taxon>
        <taxon>Sar</taxon>
        <taxon>Stramenopiles</taxon>
        <taxon>Oomycota</taxon>
        <taxon>Peronosporomycetes</taxon>
        <taxon>Peronosporales</taxon>
        <taxon>Peronosporaceae</taxon>
        <taxon>Phytophthora</taxon>
    </lineage>
</organism>
<dbReference type="VEuPathDB" id="FungiDB:PC110_g9567"/>
<dbReference type="AlphaFoldDB" id="A0A329SBG0"/>
<dbReference type="Proteomes" id="UP000251314">
    <property type="component" value="Unassembled WGS sequence"/>
</dbReference>
<evidence type="ECO:0000313" key="1">
    <source>
        <dbReference type="EMBL" id="RAW34135.1"/>
    </source>
</evidence>